<feature type="transmembrane region" description="Helical" evidence="1">
    <location>
        <begin position="25"/>
        <end position="47"/>
    </location>
</feature>
<dbReference type="Pfam" id="PF10003">
    <property type="entry name" value="DUF2244"/>
    <property type="match status" value="1"/>
</dbReference>
<keyword evidence="1" id="KW-0812">Transmembrane</keyword>
<accession>A0A317E648</accession>
<sequence length="165" mass="18426">MQDHPADRLWFDAVLTPHRSLGPRAFTALMVAVAAVSFAAGVLFLSIGAWPVFGFFGLDVLLVWFAFRANYRAARAFERVRLTDRDLTVHCVSAKGAARQFRFEPGWARIEMREMSEDENEIAIASHGRRFVFARSLTPGERLDLAAALRGAMALRRDNMTTAAP</sequence>
<name>A0A317E648_9PROT</name>
<dbReference type="Proteomes" id="UP000245461">
    <property type="component" value="Unassembled WGS sequence"/>
</dbReference>
<keyword evidence="1" id="KW-0472">Membrane</keyword>
<dbReference type="PIRSF" id="PIRSF032162">
    <property type="entry name" value="UCP032162_imp"/>
    <property type="match status" value="1"/>
</dbReference>
<evidence type="ECO:0000256" key="1">
    <source>
        <dbReference type="SAM" id="Phobius"/>
    </source>
</evidence>
<evidence type="ECO:0000313" key="3">
    <source>
        <dbReference type="Proteomes" id="UP000245461"/>
    </source>
</evidence>
<comment type="caution">
    <text evidence="2">The sequence shown here is derived from an EMBL/GenBank/DDBJ whole genome shotgun (WGS) entry which is preliminary data.</text>
</comment>
<gene>
    <name evidence="2" type="ORF">DKG74_11560</name>
</gene>
<dbReference type="AlphaFoldDB" id="A0A317E648"/>
<dbReference type="InterPro" id="IPR019253">
    <property type="entry name" value="DUF2244_TM"/>
</dbReference>
<dbReference type="InterPro" id="IPR016990">
    <property type="entry name" value="UCP032162_TM"/>
</dbReference>
<reference evidence="2 3" key="1">
    <citation type="submission" date="2018-05" db="EMBL/GenBank/DDBJ databases">
        <title>Zavarzinia sp. HR-AS.</title>
        <authorList>
            <person name="Lee Y."/>
            <person name="Jeon C.O."/>
        </authorList>
    </citation>
    <scope>NUCLEOTIDE SEQUENCE [LARGE SCALE GENOMIC DNA]</scope>
    <source>
        <strain evidence="2 3">HR-AS</strain>
    </source>
</reference>
<keyword evidence="3" id="KW-1185">Reference proteome</keyword>
<dbReference type="RefSeq" id="WP_109905894.1">
    <property type="nucleotide sequence ID" value="NZ_QGLE01000006.1"/>
</dbReference>
<keyword evidence="1" id="KW-1133">Transmembrane helix</keyword>
<protein>
    <submittedName>
        <fullName evidence="2">DUF2244 domain-containing protein</fullName>
    </submittedName>
</protein>
<proteinExistence type="predicted"/>
<dbReference type="OrthoDB" id="9808190at2"/>
<feature type="transmembrane region" description="Helical" evidence="1">
    <location>
        <begin position="53"/>
        <end position="71"/>
    </location>
</feature>
<organism evidence="2 3">
    <name type="scientific">Zavarzinia aquatilis</name>
    <dbReference type="NCBI Taxonomy" id="2211142"/>
    <lineage>
        <taxon>Bacteria</taxon>
        <taxon>Pseudomonadati</taxon>
        <taxon>Pseudomonadota</taxon>
        <taxon>Alphaproteobacteria</taxon>
        <taxon>Rhodospirillales</taxon>
        <taxon>Zavarziniaceae</taxon>
        <taxon>Zavarzinia</taxon>
    </lineage>
</organism>
<evidence type="ECO:0000313" key="2">
    <source>
        <dbReference type="EMBL" id="PWR22509.1"/>
    </source>
</evidence>
<dbReference type="EMBL" id="QGLE01000006">
    <property type="protein sequence ID" value="PWR22509.1"/>
    <property type="molecule type" value="Genomic_DNA"/>
</dbReference>